<feature type="region of interest" description="Disordered" evidence="1">
    <location>
        <begin position="214"/>
        <end position="249"/>
    </location>
</feature>
<name>A0A7S4RPK7_9DINO</name>
<feature type="domain" description="TPM" evidence="2">
    <location>
        <begin position="84"/>
        <end position="208"/>
    </location>
</feature>
<evidence type="ECO:0000259" key="2">
    <source>
        <dbReference type="Pfam" id="PF04536"/>
    </source>
</evidence>
<reference evidence="3" key="1">
    <citation type="submission" date="2021-01" db="EMBL/GenBank/DDBJ databases">
        <authorList>
            <person name="Corre E."/>
            <person name="Pelletier E."/>
            <person name="Niang G."/>
            <person name="Scheremetjew M."/>
            <person name="Finn R."/>
            <person name="Kale V."/>
            <person name="Holt S."/>
            <person name="Cochrane G."/>
            <person name="Meng A."/>
            <person name="Brown T."/>
            <person name="Cohen L."/>
        </authorList>
    </citation>
    <scope>NUCLEOTIDE SEQUENCE</scope>
    <source>
        <strain evidence="3">CCMP3105</strain>
    </source>
</reference>
<protein>
    <recommendedName>
        <fullName evidence="2">TPM domain-containing protein</fullName>
    </recommendedName>
</protein>
<dbReference type="InterPro" id="IPR007621">
    <property type="entry name" value="TPM_dom"/>
</dbReference>
<dbReference type="EMBL" id="HBNR01055145">
    <property type="protein sequence ID" value="CAE4621371.1"/>
    <property type="molecule type" value="Transcribed_RNA"/>
</dbReference>
<dbReference type="AlphaFoldDB" id="A0A7S4RPK7"/>
<accession>A0A7S4RPK7</accession>
<evidence type="ECO:0000313" key="3">
    <source>
        <dbReference type="EMBL" id="CAE4621371.1"/>
    </source>
</evidence>
<gene>
    <name evidence="3" type="ORF">AMON00008_LOCUS38737</name>
</gene>
<evidence type="ECO:0000256" key="1">
    <source>
        <dbReference type="SAM" id="MobiDB-lite"/>
    </source>
</evidence>
<dbReference type="Gene3D" id="3.10.310.50">
    <property type="match status" value="1"/>
</dbReference>
<proteinExistence type="predicted"/>
<organism evidence="3">
    <name type="scientific">Alexandrium monilatum</name>
    <dbReference type="NCBI Taxonomy" id="311494"/>
    <lineage>
        <taxon>Eukaryota</taxon>
        <taxon>Sar</taxon>
        <taxon>Alveolata</taxon>
        <taxon>Dinophyceae</taxon>
        <taxon>Gonyaulacales</taxon>
        <taxon>Pyrocystaceae</taxon>
        <taxon>Alexandrium</taxon>
    </lineage>
</organism>
<dbReference type="PANTHER" id="PTHR30373:SF2">
    <property type="entry name" value="UPF0603 PROTEIN YGCG"/>
    <property type="match status" value="1"/>
</dbReference>
<sequence>MSSATRCLAAGLRSSPFRGLLVPEGLRRQRLGPPSQRACFEAGRRTSASLPQRGAVDALLSPSRVHDVLNPRLGMADGERASWVSDVGSLLDKDSRADVDALCDEVHASWCVEVAVVVLSSLPEDVHPSAFAAALLNYWGVGDVRLRTGLLVMLLLGQRRLEMRVGYGTQRVFSPETLKAIQEERMVPHLRAGAPGAALREGLRGIQAALDAKGPQHWRRSASSGPAEYNRQGFGGGQTPIDDFKPKDL</sequence>
<dbReference type="Pfam" id="PF04536">
    <property type="entry name" value="TPM_phosphatase"/>
    <property type="match status" value="1"/>
</dbReference>
<dbReference type="PANTHER" id="PTHR30373">
    <property type="entry name" value="UPF0603 PROTEIN YGCG"/>
    <property type="match status" value="1"/>
</dbReference>